<gene>
    <name evidence="2" type="ORF">C2G38_2212012</name>
</gene>
<dbReference type="STRING" id="44941.A0A397UHN3"/>
<sequence length="201" mass="23185">MHSKVAAFHISMIPQRWYKNHLQDQLIPEKESAIFSYNMGIFNDEENLPMRKPTTIPKTVHMVKNSIHKRNLYGRIWGLAREATLLAVEQNDNEIVPYLQAYINRSRNKNHHVHENPTNDEIDETSDNSQTNETNETSDESEESEAEDQDINGTDLINVKNPTEDLKVEDLKVVEGHINAAFAVEWATMQLFTRIKTIKTA</sequence>
<dbReference type="Proteomes" id="UP000266673">
    <property type="component" value="Unassembled WGS sequence"/>
</dbReference>
<protein>
    <submittedName>
        <fullName evidence="2">Uncharacterized protein</fullName>
    </submittedName>
</protein>
<name>A0A397UHN3_9GLOM</name>
<evidence type="ECO:0000256" key="1">
    <source>
        <dbReference type="SAM" id="MobiDB-lite"/>
    </source>
</evidence>
<dbReference type="AlphaFoldDB" id="A0A397UHN3"/>
<dbReference type="OrthoDB" id="2424227at2759"/>
<accession>A0A397UHN3</accession>
<dbReference type="EMBL" id="QKWP01001527">
    <property type="protein sequence ID" value="RIB08299.1"/>
    <property type="molecule type" value="Genomic_DNA"/>
</dbReference>
<proteinExistence type="predicted"/>
<evidence type="ECO:0000313" key="3">
    <source>
        <dbReference type="Proteomes" id="UP000266673"/>
    </source>
</evidence>
<organism evidence="2 3">
    <name type="scientific">Gigaspora rosea</name>
    <dbReference type="NCBI Taxonomy" id="44941"/>
    <lineage>
        <taxon>Eukaryota</taxon>
        <taxon>Fungi</taxon>
        <taxon>Fungi incertae sedis</taxon>
        <taxon>Mucoromycota</taxon>
        <taxon>Glomeromycotina</taxon>
        <taxon>Glomeromycetes</taxon>
        <taxon>Diversisporales</taxon>
        <taxon>Gigasporaceae</taxon>
        <taxon>Gigaspora</taxon>
    </lineage>
</organism>
<keyword evidence="3" id="KW-1185">Reference proteome</keyword>
<reference evidence="2 3" key="1">
    <citation type="submission" date="2018-06" db="EMBL/GenBank/DDBJ databases">
        <title>Comparative genomics reveals the genomic features of Rhizophagus irregularis, R. cerebriforme, R. diaphanum and Gigaspora rosea, and their symbiotic lifestyle signature.</title>
        <authorList>
            <person name="Morin E."/>
            <person name="San Clemente H."/>
            <person name="Chen E.C.H."/>
            <person name="De La Providencia I."/>
            <person name="Hainaut M."/>
            <person name="Kuo A."/>
            <person name="Kohler A."/>
            <person name="Murat C."/>
            <person name="Tang N."/>
            <person name="Roy S."/>
            <person name="Loubradou J."/>
            <person name="Henrissat B."/>
            <person name="Grigoriev I.V."/>
            <person name="Corradi N."/>
            <person name="Roux C."/>
            <person name="Martin F.M."/>
        </authorList>
    </citation>
    <scope>NUCLEOTIDE SEQUENCE [LARGE SCALE GENOMIC DNA]</scope>
    <source>
        <strain evidence="2 3">DAOM 194757</strain>
    </source>
</reference>
<comment type="caution">
    <text evidence="2">The sequence shown here is derived from an EMBL/GenBank/DDBJ whole genome shotgun (WGS) entry which is preliminary data.</text>
</comment>
<feature type="compositionally biased region" description="Acidic residues" evidence="1">
    <location>
        <begin position="136"/>
        <end position="150"/>
    </location>
</feature>
<evidence type="ECO:0000313" key="2">
    <source>
        <dbReference type="EMBL" id="RIB08299.1"/>
    </source>
</evidence>
<feature type="region of interest" description="Disordered" evidence="1">
    <location>
        <begin position="109"/>
        <end position="158"/>
    </location>
</feature>